<evidence type="ECO:0000256" key="6">
    <source>
        <dbReference type="ARBA" id="ARBA00022989"/>
    </source>
</evidence>
<evidence type="ECO:0000256" key="7">
    <source>
        <dbReference type="ARBA" id="ARBA00023098"/>
    </source>
</evidence>
<evidence type="ECO:0000256" key="10">
    <source>
        <dbReference type="RuleBase" id="RU361115"/>
    </source>
</evidence>
<evidence type="ECO:0000256" key="8">
    <source>
        <dbReference type="ARBA" id="ARBA00023136"/>
    </source>
</evidence>
<dbReference type="EC" id="2.3.1.199" evidence="10"/>
<feature type="transmembrane region" description="Helical" evidence="10">
    <location>
        <begin position="207"/>
        <end position="230"/>
    </location>
</feature>
<keyword evidence="12" id="KW-1185">Reference proteome</keyword>
<evidence type="ECO:0000256" key="2">
    <source>
        <dbReference type="ARBA" id="ARBA00022516"/>
    </source>
</evidence>
<dbReference type="GO" id="GO:0034626">
    <property type="term" value="P:fatty acid elongation, polyunsaturated fatty acid"/>
    <property type="evidence" value="ECO:0007669"/>
    <property type="project" value="TreeGrafter"/>
</dbReference>
<dbReference type="PANTHER" id="PTHR11157:SF103">
    <property type="entry name" value="ELONGATION OF VERY LONG CHAIN FATTY ACIDS PROTEIN"/>
    <property type="match status" value="1"/>
</dbReference>
<evidence type="ECO:0000256" key="5">
    <source>
        <dbReference type="ARBA" id="ARBA00022832"/>
    </source>
</evidence>
<dbReference type="GO" id="GO:0005789">
    <property type="term" value="C:endoplasmic reticulum membrane"/>
    <property type="evidence" value="ECO:0007669"/>
    <property type="project" value="TreeGrafter"/>
</dbReference>
<feature type="transmembrane region" description="Helical" evidence="10">
    <location>
        <begin position="175"/>
        <end position="195"/>
    </location>
</feature>
<comment type="catalytic activity">
    <reaction evidence="10">
        <text>a very-long-chain acyl-CoA + malonyl-CoA + H(+) = a very-long-chain 3-oxoacyl-CoA + CO2 + CoA</text>
        <dbReference type="Rhea" id="RHEA:32727"/>
        <dbReference type="ChEBI" id="CHEBI:15378"/>
        <dbReference type="ChEBI" id="CHEBI:16526"/>
        <dbReference type="ChEBI" id="CHEBI:57287"/>
        <dbReference type="ChEBI" id="CHEBI:57384"/>
        <dbReference type="ChEBI" id="CHEBI:90725"/>
        <dbReference type="ChEBI" id="CHEBI:90736"/>
        <dbReference type="EC" id="2.3.1.199"/>
    </reaction>
</comment>
<dbReference type="GO" id="GO:0030148">
    <property type="term" value="P:sphingolipid biosynthetic process"/>
    <property type="evidence" value="ECO:0007669"/>
    <property type="project" value="TreeGrafter"/>
</dbReference>
<evidence type="ECO:0000256" key="3">
    <source>
        <dbReference type="ARBA" id="ARBA00022679"/>
    </source>
</evidence>
<gene>
    <name evidence="11" type="ORF">PV328_000861</name>
</gene>
<accession>A0AA39KWW7</accession>
<dbReference type="InterPro" id="IPR030457">
    <property type="entry name" value="ELO_CS"/>
</dbReference>
<protein>
    <recommendedName>
        <fullName evidence="10">Elongation of very long chain fatty acids protein</fullName>
        <ecNumber evidence="10">2.3.1.199</ecNumber>
    </recommendedName>
    <alternativeName>
        <fullName evidence="10">Very-long-chain 3-oxoacyl-CoA synthase</fullName>
    </alternativeName>
</protein>
<feature type="transmembrane region" description="Helical" evidence="10">
    <location>
        <begin position="236"/>
        <end position="256"/>
    </location>
</feature>
<evidence type="ECO:0000313" key="12">
    <source>
        <dbReference type="Proteomes" id="UP001168990"/>
    </source>
</evidence>
<evidence type="ECO:0000256" key="4">
    <source>
        <dbReference type="ARBA" id="ARBA00022692"/>
    </source>
</evidence>
<reference evidence="11" key="1">
    <citation type="journal article" date="2023" name="bioRxiv">
        <title>Scaffold-level genome assemblies of two parasitoid biocontrol wasps reveal the parthenogenesis mechanism and an associated novel virus.</title>
        <authorList>
            <person name="Inwood S."/>
            <person name="Skelly J."/>
            <person name="Guhlin J."/>
            <person name="Harrop T."/>
            <person name="Goldson S."/>
            <person name="Dearden P."/>
        </authorList>
    </citation>
    <scope>NUCLEOTIDE SEQUENCE</scope>
    <source>
        <strain evidence="11">Irish</strain>
        <tissue evidence="11">Whole body</tissue>
    </source>
</reference>
<feature type="transmembrane region" description="Helical" evidence="10">
    <location>
        <begin position="144"/>
        <end position="163"/>
    </location>
</feature>
<organism evidence="11 12">
    <name type="scientific">Microctonus aethiopoides</name>
    <dbReference type="NCBI Taxonomy" id="144406"/>
    <lineage>
        <taxon>Eukaryota</taxon>
        <taxon>Metazoa</taxon>
        <taxon>Ecdysozoa</taxon>
        <taxon>Arthropoda</taxon>
        <taxon>Hexapoda</taxon>
        <taxon>Insecta</taxon>
        <taxon>Pterygota</taxon>
        <taxon>Neoptera</taxon>
        <taxon>Endopterygota</taxon>
        <taxon>Hymenoptera</taxon>
        <taxon>Apocrita</taxon>
        <taxon>Ichneumonoidea</taxon>
        <taxon>Braconidae</taxon>
        <taxon>Euphorinae</taxon>
        <taxon>Microctonus</taxon>
    </lineage>
</organism>
<dbReference type="Proteomes" id="UP001168990">
    <property type="component" value="Unassembled WGS sequence"/>
</dbReference>
<sequence>MTSLMKLMVNNYNEILEVKKARYVDDWFLMGSPIPVLSILGVYLLFVLKLGPKMMASRPAFQLTNTLIVYNAFQVLYSIWLVLMSRNFDFIGSIFSHACGIRPEFQENNAQYMILASSWWYFFAKIIELLDTIFFVLRKKQNQVTFLHVYHHSLTALFSWGYLKFLPSEQGVLLAFINSIVHIVMYTYYLIAAMGPEYRKYLWWKKYMTWIQLIQFGIMLTYLMTILFMDCNMPKALTYFFAANITILVFLFGDFYRKAYILNKKKI</sequence>
<dbReference type="AlphaFoldDB" id="A0AA39KWW7"/>
<dbReference type="GO" id="GO:0009922">
    <property type="term" value="F:fatty acid elongase activity"/>
    <property type="evidence" value="ECO:0007669"/>
    <property type="project" value="UniProtKB-EC"/>
</dbReference>
<feature type="transmembrane region" description="Helical" evidence="10">
    <location>
        <begin position="60"/>
        <end position="83"/>
    </location>
</feature>
<name>A0AA39KWW7_9HYME</name>
<dbReference type="Pfam" id="PF01151">
    <property type="entry name" value="ELO"/>
    <property type="match status" value="1"/>
</dbReference>
<keyword evidence="5 10" id="KW-0276">Fatty acid metabolism</keyword>
<keyword evidence="2 10" id="KW-0444">Lipid biosynthesis</keyword>
<dbReference type="PANTHER" id="PTHR11157">
    <property type="entry name" value="FATTY ACID ACYL TRANSFERASE-RELATED"/>
    <property type="match status" value="1"/>
</dbReference>
<keyword evidence="8 10" id="KW-0472">Membrane</keyword>
<evidence type="ECO:0000256" key="9">
    <source>
        <dbReference type="ARBA" id="ARBA00023160"/>
    </source>
</evidence>
<evidence type="ECO:0000256" key="1">
    <source>
        <dbReference type="ARBA" id="ARBA00004141"/>
    </source>
</evidence>
<keyword evidence="6 10" id="KW-1133">Transmembrane helix</keyword>
<dbReference type="GO" id="GO:0042761">
    <property type="term" value="P:very long-chain fatty acid biosynthetic process"/>
    <property type="evidence" value="ECO:0007669"/>
    <property type="project" value="TreeGrafter"/>
</dbReference>
<keyword evidence="3 10" id="KW-0808">Transferase</keyword>
<keyword evidence="4 10" id="KW-0812">Transmembrane</keyword>
<comment type="similarity">
    <text evidence="10">Belongs to the ELO family.</text>
</comment>
<dbReference type="GO" id="GO:0034625">
    <property type="term" value="P:fatty acid elongation, monounsaturated fatty acid"/>
    <property type="evidence" value="ECO:0007669"/>
    <property type="project" value="TreeGrafter"/>
</dbReference>
<evidence type="ECO:0000313" key="11">
    <source>
        <dbReference type="EMBL" id="KAK0176755.1"/>
    </source>
</evidence>
<comment type="subcellular location">
    <subcellularLocation>
        <location evidence="1">Membrane</location>
        <topology evidence="1">Multi-pass membrane protein</topology>
    </subcellularLocation>
</comment>
<feature type="transmembrane region" description="Helical" evidence="10">
    <location>
        <begin position="27"/>
        <end position="48"/>
    </location>
</feature>
<dbReference type="PROSITE" id="PS01188">
    <property type="entry name" value="ELO"/>
    <property type="match status" value="1"/>
</dbReference>
<feature type="transmembrane region" description="Helical" evidence="10">
    <location>
        <begin position="119"/>
        <end position="137"/>
    </location>
</feature>
<keyword evidence="9 10" id="KW-0275">Fatty acid biosynthesis</keyword>
<dbReference type="EMBL" id="JAQQBS010000001">
    <property type="protein sequence ID" value="KAK0176755.1"/>
    <property type="molecule type" value="Genomic_DNA"/>
</dbReference>
<comment type="caution">
    <text evidence="11">The sequence shown here is derived from an EMBL/GenBank/DDBJ whole genome shotgun (WGS) entry which is preliminary data.</text>
</comment>
<reference evidence="11" key="2">
    <citation type="submission" date="2023-03" db="EMBL/GenBank/DDBJ databases">
        <authorList>
            <person name="Inwood S.N."/>
            <person name="Skelly J.G."/>
            <person name="Guhlin J."/>
            <person name="Harrop T.W.R."/>
            <person name="Goldson S.G."/>
            <person name="Dearden P.K."/>
        </authorList>
    </citation>
    <scope>NUCLEOTIDE SEQUENCE</scope>
    <source>
        <strain evidence="11">Irish</strain>
        <tissue evidence="11">Whole body</tissue>
    </source>
</reference>
<dbReference type="GO" id="GO:0019367">
    <property type="term" value="P:fatty acid elongation, saturated fatty acid"/>
    <property type="evidence" value="ECO:0007669"/>
    <property type="project" value="TreeGrafter"/>
</dbReference>
<proteinExistence type="inferred from homology"/>
<keyword evidence="7 10" id="KW-0443">Lipid metabolism</keyword>
<dbReference type="InterPro" id="IPR002076">
    <property type="entry name" value="ELO_fam"/>
</dbReference>